<dbReference type="Pfam" id="PF11376">
    <property type="entry name" value="DUF3179"/>
    <property type="match status" value="1"/>
</dbReference>
<sequence>MLALHPGQAQLHWCVLLALPLAGCDGTDGIGTGPIVEEELVCDLDPAFLADGGVGRDGIPALTDPDILPISPVVPANSFVRDHDRVIAVQVGAERIVIPHNIMWRHEIVNFNGDDQMVVTYCPLTGSALAFRRNAVEGAELGVSGLLYYANLVMYDSNVPESFWPQMLGEARCGPRTGTRLERLPVVEMTMAGWKSLHPDSRMVGAPGGFSDWRLYVRNPYGDDYEDPGNSDFLDHPIPVDGRLPPKERVLGLPGGASDSPPQAFPFGAMASLGDHAALEFTYRNAPAMVIWDGTREAAMAYRPEVGAQAARFVAGDGGVVDDVTGTTWAVDGTPVAGPLAGTRRTLRPIADAYVAFWAAWAAFHPGTELMLTGP</sequence>
<accession>V5JAF9</accession>
<evidence type="ECO:0000313" key="1">
    <source>
        <dbReference type="EMBL" id="AGH13560.1"/>
    </source>
</evidence>
<protein>
    <recommendedName>
        <fullName evidence="2">DUF3179 domain-containing protein</fullName>
    </recommendedName>
</protein>
<dbReference type="EMBL" id="JX946307">
    <property type="protein sequence ID" value="AGH13560.1"/>
    <property type="molecule type" value="Genomic_DNA"/>
</dbReference>
<reference evidence="1" key="1">
    <citation type="journal article" date="2013" name="Environ. Microbiol. Rep.">
        <title>Polyketide genes in the marine sponge Plakortis simplex: a new group of mono-modular type I polyketide synthases from sponge symbionts.</title>
        <authorList>
            <person name="Della Sala G."/>
            <person name="Hochmuth T."/>
            <person name="Costantino V."/>
            <person name="Teta R."/>
            <person name="Gerwick W."/>
            <person name="Gerwick L."/>
            <person name="Piel J."/>
            <person name="Mangoni A."/>
        </authorList>
    </citation>
    <scope>NUCLEOTIDE SEQUENCE</scope>
</reference>
<organism evidence="1">
    <name type="scientific">bacterium symbiont of Plakortis simplex pPS11G3</name>
    <dbReference type="NCBI Taxonomy" id="1256902"/>
    <lineage>
        <taxon>Bacteria</taxon>
    </lineage>
</organism>
<name>V5JAF9_UNCXX</name>
<proteinExistence type="predicted"/>
<dbReference type="InterPro" id="IPR021516">
    <property type="entry name" value="DUF3179"/>
</dbReference>
<evidence type="ECO:0008006" key="2">
    <source>
        <dbReference type="Google" id="ProtNLM"/>
    </source>
</evidence>
<dbReference type="AlphaFoldDB" id="V5JAF9"/>